<evidence type="ECO:0000256" key="1">
    <source>
        <dbReference type="SAM" id="MobiDB-lite"/>
    </source>
</evidence>
<feature type="region of interest" description="Disordered" evidence="1">
    <location>
        <begin position="1"/>
        <end position="22"/>
    </location>
</feature>
<feature type="compositionally biased region" description="Polar residues" evidence="1">
    <location>
        <begin position="1"/>
        <end position="20"/>
    </location>
</feature>
<sequence>MHKIQVQGQVWNSSSVPNSADNRRFSDTVQATWYLGVDCEWGFDKGAGSLRRLVKPSGKGLEHPAGAVPQEMDRVERRWNDDAVLRQPDIKSNISDVTAFEIIVKKMKKQIKEDAWCNKFQVVDYKRGCVPLSTIRQPLLKRAIENSTRPLNVTTITDIDDGASEFLYKYENKFRANESCKTSNGCVDYSNNVELSVISHGIPLSNKEKANYSNTTPIDAQMPISIGWLIVGFRTGPVNPRLTIPSPEVIIIERKSLFHAQTSTKRSVPFVTAIPAISQLPAFPPITKPHVHATINRGVCVAFVFSLLAEPSPVVQISRQRLHLGTPVPHLWEKPLLSAKGLPKESSEQKCQQSFFIKEKVVTTKEASEGQPKIEEAKGKRKARRATFTEVEGFLVERGEARERPNTLGEDPIEEYRPLPVRTPYNAKKTRFLYENMHIFELTRITVFHSIDSCAIKGAV</sequence>
<dbReference type="AlphaFoldDB" id="A0A0N0BKS4"/>
<evidence type="ECO:0000313" key="2">
    <source>
        <dbReference type="EMBL" id="KOX81011.1"/>
    </source>
</evidence>
<dbReference type="Proteomes" id="UP000053105">
    <property type="component" value="Unassembled WGS sequence"/>
</dbReference>
<name>A0A0N0BKS4_9HYME</name>
<reference evidence="2 3" key="1">
    <citation type="submission" date="2015-07" db="EMBL/GenBank/DDBJ databases">
        <title>The genome of Melipona quadrifasciata.</title>
        <authorList>
            <person name="Pan H."/>
            <person name="Kapheim K."/>
        </authorList>
    </citation>
    <scope>NUCLEOTIDE SEQUENCE [LARGE SCALE GENOMIC DNA]</scope>
    <source>
        <strain evidence="2">0111107301</strain>
        <tissue evidence="2">Whole body</tissue>
    </source>
</reference>
<dbReference type="EMBL" id="KQ435693">
    <property type="protein sequence ID" value="KOX81011.1"/>
    <property type="molecule type" value="Genomic_DNA"/>
</dbReference>
<protein>
    <submittedName>
        <fullName evidence="2">Uncharacterized protein</fullName>
    </submittedName>
</protein>
<gene>
    <name evidence="2" type="ORF">WN51_05698</name>
</gene>
<evidence type="ECO:0000313" key="3">
    <source>
        <dbReference type="Proteomes" id="UP000053105"/>
    </source>
</evidence>
<keyword evidence="3" id="KW-1185">Reference proteome</keyword>
<proteinExistence type="predicted"/>
<organism evidence="2 3">
    <name type="scientific">Melipona quadrifasciata</name>
    <dbReference type="NCBI Taxonomy" id="166423"/>
    <lineage>
        <taxon>Eukaryota</taxon>
        <taxon>Metazoa</taxon>
        <taxon>Ecdysozoa</taxon>
        <taxon>Arthropoda</taxon>
        <taxon>Hexapoda</taxon>
        <taxon>Insecta</taxon>
        <taxon>Pterygota</taxon>
        <taxon>Neoptera</taxon>
        <taxon>Endopterygota</taxon>
        <taxon>Hymenoptera</taxon>
        <taxon>Apocrita</taxon>
        <taxon>Aculeata</taxon>
        <taxon>Apoidea</taxon>
        <taxon>Anthophila</taxon>
        <taxon>Apidae</taxon>
        <taxon>Melipona</taxon>
    </lineage>
</organism>
<accession>A0A0N0BKS4</accession>